<evidence type="ECO:0000256" key="1">
    <source>
        <dbReference type="SAM" id="MobiDB-lite"/>
    </source>
</evidence>
<evidence type="ECO:0000313" key="3">
    <source>
        <dbReference type="Proteomes" id="UP000518266"/>
    </source>
</evidence>
<proteinExistence type="predicted"/>
<keyword evidence="3" id="KW-1185">Reference proteome</keyword>
<name>A0A7J5Z1M8_DISMA</name>
<evidence type="ECO:0000313" key="2">
    <source>
        <dbReference type="EMBL" id="KAF3855722.1"/>
    </source>
</evidence>
<reference evidence="2 3" key="1">
    <citation type="submission" date="2020-03" db="EMBL/GenBank/DDBJ databases">
        <title>Dissostichus mawsoni Genome sequencing and assembly.</title>
        <authorList>
            <person name="Park H."/>
        </authorList>
    </citation>
    <scope>NUCLEOTIDE SEQUENCE [LARGE SCALE GENOMIC DNA]</scope>
    <source>
        <strain evidence="2">DM0001</strain>
        <tissue evidence="2">Muscle</tissue>
    </source>
</reference>
<dbReference type="AlphaFoldDB" id="A0A7J5Z1M8"/>
<accession>A0A7J5Z1M8</accession>
<gene>
    <name evidence="2" type="ORF">F7725_016445</name>
</gene>
<sequence>MDNANNWEHQMHFFVIYLLIYVEKVHISSLKHLGQHCYVGQQICLKVEGSHKAVCGTEDWASVLKIGCDAADARSIFGLHGLPAGIQEKTAVCLNQNPGSSTQQQRFSGFSLTDHDKKNL</sequence>
<protein>
    <submittedName>
        <fullName evidence="2">Uncharacterized protein</fullName>
    </submittedName>
</protein>
<dbReference type="Proteomes" id="UP000518266">
    <property type="component" value="Unassembled WGS sequence"/>
</dbReference>
<feature type="compositionally biased region" description="Polar residues" evidence="1">
    <location>
        <begin position="97"/>
        <end position="111"/>
    </location>
</feature>
<comment type="caution">
    <text evidence="2">The sequence shown here is derived from an EMBL/GenBank/DDBJ whole genome shotgun (WGS) entry which is preliminary data.</text>
</comment>
<dbReference type="EMBL" id="JAAKFY010000006">
    <property type="protein sequence ID" value="KAF3855722.1"/>
    <property type="molecule type" value="Genomic_DNA"/>
</dbReference>
<organism evidence="2 3">
    <name type="scientific">Dissostichus mawsoni</name>
    <name type="common">Antarctic cod</name>
    <dbReference type="NCBI Taxonomy" id="36200"/>
    <lineage>
        <taxon>Eukaryota</taxon>
        <taxon>Metazoa</taxon>
        <taxon>Chordata</taxon>
        <taxon>Craniata</taxon>
        <taxon>Vertebrata</taxon>
        <taxon>Euteleostomi</taxon>
        <taxon>Actinopterygii</taxon>
        <taxon>Neopterygii</taxon>
        <taxon>Teleostei</taxon>
        <taxon>Neoteleostei</taxon>
        <taxon>Acanthomorphata</taxon>
        <taxon>Eupercaria</taxon>
        <taxon>Perciformes</taxon>
        <taxon>Notothenioidei</taxon>
        <taxon>Nototheniidae</taxon>
        <taxon>Dissostichus</taxon>
    </lineage>
</organism>
<feature type="region of interest" description="Disordered" evidence="1">
    <location>
        <begin position="97"/>
        <end position="120"/>
    </location>
</feature>